<dbReference type="PANTHER" id="PTHR34218">
    <property type="entry name" value="PEPTIDASE S45 PENICILLIN AMIDASE"/>
    <property type="match status" value="1"/>
</dbReference>
<dbReference type="Gene3D" id="2.30.120.10">
    <property type="match status" value="1"/>
</dbReference>
<reference evidence="4" key="1">
    <citation type="submission" date="2018-05" db="EMBL/GenBank/DDBJ databases">
        <authorList>
            <person name="Lanie J.A."/>
            <person name="Ng W.-L."/>
            <person name="Kazmierczak K.M."/>
            <person name="Andrzejewski T.M."/>
            <person name="Davidsen T.M."/>
            <person name="Wayne K.J."/>
            <person name="Tettelin H."/>
            <person name="Glass J.I."/>
            <person name="Rusch D."/>
            <person name="Podicherti R."/>
            <person name="Tsui H.-C.T."/>
            <person name="Winkler M.E."/>
        </authorList>
    </citation>
    <scope>NUCLEOTIDE SEQUENCE</scope>
</reference>
<protein>
    <recommendedName>
        <fullName evidence="5">Penicillin acylase family protein</fullName>
    </recommendedName>
</protein>
<dbReference type="InterPro" id="IPR002692">
    <property type="entry name" value="S45"/>
</dbReference>
<evidence type="ECO:0000256" key="2">
    <source>
        <dbReference type="ARBA" id="ARBA00022801"/>
    </source>
</evidence>
<dbReference type="PANTHER" id="PTHR34218:SF4">
    <property type="entry name" value="ACYL-HOMOSERINE LACTONE ACYLASE QUIP"/>
    <property type="match status" value="1"/>
</dbReference>
<dbReference type="AlphaFoldDB" id="A0A381PRI3"/>
<dbReference type="InterPro" id="IPR043146">
    <property type="entry name" value="Penicillin_amidase_N_B-knob"/>
</dbReference>
<proteinExistence type="inferred from homology"/>
<gene>
    <name evidence="4" type="ORF">METZ01_LOCUS21531</name>
</gene>
<dbReference type="CDD" id="cd03747">
    <property type="entry name" value="Ntn_PGA_like"/>
    <property type="match status" value="1"/>
</dbReference>
<sequence>VAAFEAQGWIAASDRIWQMDSDRLKALGRWAEVVGVTGLKEDAFFRRMSLGQVAYADWVALSTEAQQMTEAYARGVNRWLEQSSEALPPEYDHHPAPPEPWEPWHCLAVYKIRHIFMGTLHRKLWRGHLLAKAGPNVVTAMKGDPNQASVIAPGQGTRLDLLEDVSALLDSQAELVEALVDIDGGSNSWAIHGSRTATGQPLLAGDPHRGIEFPNVYHQFHMECPEFNAIGLGFPGVPGFPHFGHNNDVAWCITHGMADDTDVFIETEGLEAVNWTSEIIHVRGHEGVEVFCGATERGPVVIGDPADGMALSIAWTGIIDGDSTFEALQPMLTAANCQELEDSVRPWVIPVNNLLTADRSGDISFKIRGRVVERQPANRWTPVIGDSDHAWSGLPSVPFEELPGLRNPQSGFLVTANNRISDTEPFIALDFAGPSRYDRIVELLEQLPQASLEDMTRIHGDVLSQRARSTVSFLISRASQFTHSRGKWLVDALSTWNFQVTEDSVEASLFAVIRRRWCESVGERLGVSVAQFGAPGWPSAETASRMLFESATTLLAGDAWKCVPGLETDDDLDHALSACIDETLEELELRLGPDVSQWSWGQLHRMASPHPLGSAISDARYLHPPLDGCPGDGDTVRCGSVMPETGERAVAASVARYVFDLADWDSSGWIVPHGVSGVRGSGHDLDQRTKWLDCDLVPMTFTKASVVSATQEQFEL</sequence>
<dbReference type="InterPro" id="IPR029055">
    <property type="entry name" value="Ntn_hydrolases_N"/>
</dbReference>
<keyword evidence="2" id="KW-0378">Hydrolase</keyword>
<dbReference type="GO" id="GO:0017000">
    <property type="term" value="P:antibiotic biosynthetic process"/>
    <property type="evidence" value="ECO:0007669"/>
    <property type="project" value="InterPro"/>
</dbReference>
<evidence type="ECO:0008006" key="5">
    <source>
        <dbReference type="Google" id="ProtNLM"/>
    </source>
</evidence>
<keyword evidence="3" id="KW-0865">Zymogen</keyword>
<evidence type="ECO:0000313" key="4">
    <source>
        <dbReference type="EMBL" id="SUZ68677.1"/>
    </source>
</evidence>
<dbReference type="InterPro" id="IPR014395">
    <property type="entry name" value="Pen/GL7ACA/AHL_acylase"/>
</dbReference>
<dbReference type="PIRSF" id="PIRSF001227">
    <property type="entry name" value="Pen_acylase"/>
    <property type="match status" value="1"/>
</dbReference>
<dbReference type="SUPFAM" id="SSF56235">
    <property type="entry name" value="N-terminal nucleophile aminohydrolases (Ntn hydrolases)"/>
    <property type="match status" value="1"/>
</dbReference>
<accession>A0A381PRI3</accession>
<feature type="non-terminal residue" evidence="4">
    <location>
        <position position="1"/>
    </location>
</feature>
<dbReference type="Gene3D" id="1.10.439.10">
    <property type="entry name" value="Penicillin Amidohydrolase, domain 1"/>
    <property type="match status" value="1"/>
</dbReference>
<name>A0A381PRI3_9ZZZZ</name>
<organism evidence="4">
    <name type="scientific">marine metagenome</name>
    <dbReference type="NCBI Taxonomy" id="408172"/>
    <lineage>
        <taxon>unclassified sequences</taxon>
        <taxon>metagenomes</taxon>
        <taxon>ecological metagenomes</taxon>
    </lineage>
</organism>
<dbReference type="GO" id="GO:0016811">
    <property type="term" value="F:hydrolase activity, acting on carbon-nitrogen (but not peptide) bonds, in linear amides"/>
    <property type="evidence" value="ECO:0007669"/>
    <property type="project" value="InterPro"/>
</dbReference>
<evidence type="ECO:0000256" key="3">
    <source>
        <dbReference type="ARBA" id="ARBA00023145"/>
    </source>
</evidence>
<evidence type="ECO:0000256" key="1">
    <source>
        <dbReference type="ARBA" id="ARBA00006586"/>
    </source>
</evidence>
<dbReference type="Gene3D" id="1.10.1400.10">
    <property type="match status" value="1"/>
</dbReference>
<dbReference type="InterPro" id="IPR023343">
    <property type="entry name" value="Penicillin_amidase_dom1"/>
</dbReference>
<dbReference type="Gene3D" id="3.60.20.10">
    <property type="entry name" value="Glutamine Phosphoribosylpyrophosphate, subunit 1, domain 1"/>
    <property type="match status" value="1"/>
</dbReference>
<dbReference type="InterPro" id="IPR043147">
    <property type="entry name" value="Penicillin_amidase_A-knob"/>
</dbReference>
<dbReference type="Pfam" id="PF01804">
    <property type="entry name" value="Penicil_amidase"/>
    <property type="match status" value="1"/>
</dbReference>
<dbReference type="EMBL" id="UINC01001039">
    <property type="protein sequence ID" value="SUZ68677.1"/>
    <property type="molecule type" value="Genomic_DNA"/>
</dbReference>
<comment type="similarity">
    <text evidence="1">Belongs to the peptidase S45 family.</text>
</comment>